<dbReference type="InterPro" id="IPR029069">
    <property type="entry name" value="HotDog_dom_sf"/>
</dbReference>
<dbReference type="Proteomes" id="UP000740413">
    <property type="component" value="Unassembled WGS sequence"/>
</dbReference>
<keyword evidence="2" id="KW-1185">Reference proteome</keyword>
<dbReference type="EMBL" id="JACATN010000006">
    <property type="protein sequence ID" value="MBT2163312.1"/>
    <property type="molecule type" value="Genomic_DNA"/>
</dbReference>
<sequence length="186" mass="21058">MEKTNNLTSLVGLSPHEVLPHGPSKVYIDEFLWHKPGVGVVAVYTAREKDTHDHFGVFRGVDQIEAFGQASVVAGNAFISCVKKGITFSELYENYNFVFLTMGSAICKSFIKLGDTAIIHAHFDDYKFRQMISSGKVYKASKGFDLEKYYQDYTEEQFRNDEVPEEYMEVSEFNGLTGRGIKNNLI</sequence>
<name>A0ABS5WMC6_9FLAO</name>
<evidence type="ECO:0000313" key="1">
    <source>
        <dbReference type="EMBL" id="MBT2163312.1"/>
    </source>
</evidence>
<dbReference type="SUPFAM" id="SSF54637">
    <property type="entry name" value="Thioesterase/thiol ester dehydrase-isomerase"/>
    <property type="match status" value="1"/>
</dbReference>
<dbReference type="RefSeq" id="WP_214613262.1">
    <property type="nucleotide sequence ID" value="NZ_JACATN010000006.1"/>
</dbReference>
<organism evidence="1 2">
    <name type="scientific">Zobellia barbeyronii</name>
    <dbReference type="NCBI Taxonomy" id="2748009"/>
    <lineage>
        <taxon>Bacteria</taxon>
        <taxon>Pseudomonadati</taxon>
        <taxon>Bacteroidota</taxon>
        <taxon>Flavobacteriia</taxon>
        <taxon>Flavobacteriales</taxon>
        <taxon>Flavobacteriaceae</taxon>
        <taxon>Zobellia</taxon>
    </lineage>
</organism>
<evidence type="ECO:0000313" key="2">
    <source>
        <dbReference type="Proteomes" id="UP000740413"/>
    </source>
</evidence>
<gene>
    <name evidence="1" type="ORF">HW347_18715</name>
</gene>
<proteinExistence type="predicted"/>
<comment type="caution">
    <text evidence="1">The sequence shown here is derived from an EMBL/GenBank/DDBJ whole genome shotgun (WGS) entry which is preliminary data.</text>
</comment>
<accession>A0ABS5WMC6</accession>
<protein>
    <submittedName>
        <fullName evidence="1">Uncharacterized protein</fullName>
    </submittedName>
</protein>
<dbReference type="Gene3D" id="3.10.129.10">
    <property type="entry name" value="Hotdog Thioesterase"/>
    <property type="match status" value="1"/>
</dbReference>
<reference evidence="2" key="1">
    <citation type="submission" date="2023-07" db="EMBL/GenBank/DDBJ databases">
        <title>Zobellia barbeyronii sp. nov., a new marine flavobacterium, isolated from green and red algae.</title>
        <authorList>
            <person name="Nedashkovskaya O.I."/>
            <person name="Otstavnykh N."/>
            <person name="Zhukova N."/>
            <person name="Guzev K."/>
            <person name="Chausova V."/>
            <person name="Tekutyeva L."/>
            <person name="Mikhailov V."/>
            <person name="Isaeva M."/>
        </authorList>
    </citation>
    <scope>NUCLEOTIDE SEQUENCE [LARGE SCALE GENOMIC DNA]</scope>
    <source>
        <strain evidence="2">KMM 6746</strain>
    </source>
</reference>